<dbReference type="EMBL" id="CAJOBI010112357">
    <property type="protein sequence ID" value="CAF4639196.1"/>
    <property type="molecule type" value="Genomic_DNA"/>
</dbReference>
<evidence type="ECO:0000313" key="2">
    <source>
        <dbReference type="Proteomes" id="UP000676336"/>
    </source>
</evidence>
<organism evidence="1 2">
    <name type="scientific">Rotaria magnacalcarata</name>
    <dbReference type="NCBI Taxonomy" id="392030"/>
    <lineage>
        <taxon>Eukaryota</taxon>
        <taxon>Metazoa</taxon>
        <taxon>Spiralia</taxon>
        <taxon>Gnathifera</taxon>
        <taxon>Rotifera</taxon>
        <taxon>Eurotatoria</taxon>
        <taxon>Bdelloidea</taxon>
        <taxon>Philodinida</taxon>
        <taxon>Philodinidae</taxon>
        <taxon>Rotaria</taxon>
    </lineage>
</organism>
<name>A0A8S2ZMQ7_9BILA</name>
<evidence type="ECO:0000313" key="1">
    <source>
        <dbReference type="EMBL" id="CAF4639196.1"/>
    </source>
</evidence>
<feature type="non-terminal residue" evidence="1">
    <location>
        <position position="74"/>
    </location>
</feature>
<gene>
    <name evidence="1" type="ORF">SMN809_LOCUS40615</name>
</gene>
<protein>
    <submittedName>
        <fullName evidence="1">Uncharacterized protein</fullName>
    </submittedName>
</protein>
<comment type="caution">
    <text evidence="1">The sequence shown here is derived from an EMBL/GenBank/DDBJ whole genome shotgun (WGS) entry which is preliminary data.</text>
</comment>
<dbReference type="Proteomes" id="UP000676336">
    <property type="component" value="Unassembled WGS sequence"/>
</dbReference>
<sequence length="74" mass="8489">MKIVSEATDRYIRAQANIGLGFISLIMTQQIDLGFEYFTIANEVLRRILPDIHPSIAKSYIGLGYTYYHQHKIA</sequence>
<proteinExistence type="predicted"/>
<dbReference type="AlphaFoldDB" id="A0A8S2ZMQ7"/>
<accession>A0A8S2ZMQ7</accession>
<reference evidence="1" key="1">
    <citation type="submission" date="2021-02" db="EMBL/GenBank/DDBJ databases">
        <authorList>
            <person name="Nowell W R."/>
        </authorList>
    </citation>
    <scope>NUCLEOTIDE SEQUENCE</scope>
</reference>